<keyword evidence="9" id="KW-0807">Transducer</keyword>
<feature type="transmembrane region" description="Helical" evidence="10">
    <location>
        <begin position="333"/>
        <end position="350"/>
    </location>
</feature>
<evidence type="ECO:0000313" key="11">
    <source>
        <dbReference type="EMBL" id="CAG5101716.1"/>
    </source>
</evidence>
<feature type="transmembrane region" description="Helical" evidence="10">
    <location>
        <begin position="176"/>
        <end position="197"/>
    </location>
</feature>
<feature type="transmembrane region" description="Helical" evidence="10">
    <location>
        <begin position="305"/>
        <end position="326"/>
    </location>
</feature>
<keyword evidence="4 10" id="KW-0812">Transmembrane</keyword>
<dbReference type="InterPro" id="IPR004117">
    <property type="entry name" value="7tm6_olfct_rcpt"/>
</dbReference>
<keyword evidence="2" id="KW-1003">Cell membrane</keyword>
<dbReference type="GO" id="GO:0007165">
    <property type="term" value="P:signal transduction"/>
    <property type="evidence" value="ECO:0007669"/>
    <property type="project" value="UniProtKB-KW"/>
</dbReference>
<keyword evidence="5" id="KW-0552">Olfaction</keyword>
<dbReference type="PANTHER" id="PTHR21137:SF35">
    <property type="entry name" value="ODORANT RECEPTOR 19A-RELATED"/>
    <property type="match status" value="1"/>
</dbReference>
<dbReference type="Proteomes" id="UP000786811">
    <property type="component" value="Unassembled WGS sequence"/>
</dbReference>
<dbReference type="Pfam" id="PF02949">
    <property type="entry name" value="7tm_6"/>
    <property type="match status" value="1"/>
</dbReference>
<keyword evidence="8 11" id="KW-0675">Receptor</keyword>
<comment type="subcellular location">
    <subcellularLocation>
        <location evidence="1">Cell membrane</location>
        <topology evidence="1">Multi-pass membrane protein</topology>
    </subcellularLocation>
</comment>
<evidence type="ECO:0000256" key="8">
    <source>
        <dbReference type="ARBA" id="ARBA00023170"/>
    </source>
</evidence>
<feature type="transmembrane region" description="Helical" evidence="10">
    <location>
        <begin position="45"/>
        <end position="64"/>
    </location>
</feature>
<evidence type="ECO:0000256" key="6">
    <source>
        <dbReference type="ARBA" id="ARBA00022989"/>
    </source>
</evidence>
<feature type="non-terminal residue" evidence="11">
    <location>
        <position position="432"/>
    </location>
</feature>
<dbReference type="GO" id="GO:0005886">
    <property type="term" value="C:plasma membrane"/>
    <property type="evidence" value="ECO:0007669"/>
    <property type="project" value="UniProtKB-SubCell"/>
</dbReference>
<keyword evidence="3" id="KW-0716">Sensory transduction</keyword>
<dbReference type="EMBL" id="CAJNRD030001123">
    <property type="protein sequence ID" value="CAG5101716.1"/>
    <property type="molecule type" value="Genomic_DNA"/>
</dbReference>
<protein>
    <submittedName>
        <fullName evidence="11">Olfactory receptor 36</fullName>
    </submittedName>
</protein>
<keyword evidence="12" id="KW-1185">Reference proteome</keyword>
<evidence type="ECO:0000256" key="10">
    <source>
        <dbReference type="SAM" id="Phobius"/>
    </source>
</evidence>
<comment type="caution">
    <text evidence="11">The sequence shown here is derived from an EMBL/GenBank/DDBJ whole genome shotgun (WGS) entry which is preliminary data.</text>
</comment>
<keyword evidence="6 10" id="KW-1133">Transmembrane helix</keyword>
<dbReference type="PANTHER" id="PTHR21137">
    <property type="entry name" value="ODORANT RECEPTOR"/>
    <property type="match status" value="1"/>
</dbReference>
<evidence type="ECO:0000256" key="4">
    <source>
        <dbReference type="ARBA" id="ARBA00022692"/>
    </source>
</evidence>
<feature type="transmembrane region" description="Helical" evidence="10">
    <location>
        <begin position="136"/>
        <end position="155"/>
    </location>
</feature>
<evidence type="ECO:0000256" key="3">
    <source>
        <dbReference type="ARBA" id="ARBA00022606"/>
    </source>
</evidence>
<gene>
    <name evidence="11" type="ORF">HICCMSTLAB_LOCUS10618</name>
</gene>
<accession>A0A8J2MQU4</accession>
<organism evidence="11 12">
    <name type="scientific">Cotesia congregata</name>
    <name type="common">Parasitoid wasp</name>
    <name type="synonym">Apanteles congregatus</name>
    <dbReference type="NCBI Taxonomy" id="51543"/>
    <lineage>
        <taxon>Eukaryota</taxon>
        <taxon>Metazoa</taxon>
        <taxon>Ecdysozoa</taxon>
        <taxon>Arthropoda</taxon>
        <taxon>Hexapoda</taxon>
        <taxon>Insecta</taxon>
        <taxon>Pterygota</taxon>
        <taxon>Neoptera</taxon>
        <taxon>Endopterygota</taxon>
        <taxon>Hymenoptera</taxon>
        <taxon>Apocrita</taxon>
        <taxon>Ichneumonoidea</taxon>
        <taxon>Braconidae</taxon>
        <taxon>Microgastrinae</taxon>
        <taxon>Cotesia</taxon>
    </lineage>
</organism>
<reference evidence="11" key="1">
    <citation type="submission" date="2021-04" db="EMBL/GenBank/DDBJ databases">
        <authorList>
            <person name="Chebbi M.A.C M."/>
        </authorList>
    </citation>
    <scope>NUCLEOTIDE SEQUENCE</scope>
</reference>
<dbReference type="AlphaFoldDB" id="A0A8J2MQU4"/>
<proteinExistence type="predicted"/>
<evidence type="ECO:0000256" key="1">
    <source>
        <dbReference type="ARBA" id="ARBA00004651"/>
    </source>
</evidence>
<dbReference type="OrthoDB" id="6604226at2759"/>
<evidence type="ECO:0000256" key="9">
    <source>
        <dbReference type="ARBA" id="ARBA00023224"/>
    </source>
</evidence>
<evidence type="ECO:0000256" key="5">
    <source>
        <dbReference type="ARBA" id="ARBA00022725"/>
    </source>
</evidence>
<keyword evidence="7 10" id="KW-0472">Membrane</keyword>
<dbReference type="GO" id="GO:0004984">
    <property type="term" value="F:olfactory receptor activity"/>
    <property type="evidence" value="ECO:0007669"/>
    <property type="project" value="InterPro"/>
</dbReference>
<sequence>MKSTPIETHRTFLDKSIKVLRYCGVLTFDSAAPKYQKFYNSTIRIFNYIVIVFYFFTLVTDAVVNYKDLMTVADDGCFIAGWIVTYFKIYKFYTHRHKIGKLIDDIHDPVDALRQSCDLGVLTTMKTYMFFDALDFYLFSNCAVTLGAALVILVPREKGKLPVRAIFPFDITKSPMYELALFIQLYTLIFGLISVAMEEFISLGFLRWTTLQLKVLSANYRNCESYSSKLSDLYLSQDTYKAIQKFKILDALDEDTEITTFVEFDRRKFGKIIDSFKWRFKSCVKHHQRITHIIDDLNDVFDSCLIVQFAVSLFLICLNGFLIVMCADDRKKLISAFTYLAVGFLQLLYWCGFGNELSFQANSLTTSQWMSGWENWFEIGMKDLVTTAMIRTMQPLEMRAGGIFVLSMDTFINILKSSYSVFVLMTTVTSDE</sequence>
<dbReference type="GO" id="GO:0005549">
    <property type="term" value="F:odorant binding"/>
    <property type="evidence" value="ECO:0007669"/>
    <property type="project" value="InterPro"/>
</dbReference>
<evidence type="ECO:0000256" key="7">
    <source>
        <dbReference type="ARBA" id="ARBA00023136"/>
    </source>
</evidence>
<evidence type="ECO:0000256" key="2">
    <source>
        <dbReference type="ARBA" id="ARBA00022475"/>
    </source>
</evidence>
<evidence type="ECO:0000313" key="12">
    <source>
        <dbReference type="Proteomes" id="UP000786811"/>
    </source>
</evidence>
<name>A0A8J2MQU4_COTCN</name>